<sequence length="258" mass="29247">DDDDPEDPTHIYDNVRTLRVDDLQRYKEIVNGGGRPSQVILIRDDWRGPGMTDFVASKWWLDREDVAHALTCLEFSCSNHTMRDLIMDLDFTFNRKALPNLAELAVHRLEPLDEKDLGSLFVVLSLARALRVLRVSEWSAPVKENVLWQSKSFIHSSTVELLVNCRFPAAFEYFQWTGVHRGDPTYFRFLPTHDATSSMPAPTSSEEGAALIKRGRLQRIPSMFRAKISPVGVWDAPFDPMRASAILDHTGVVPSLAL</sequence>
<accession>A0A9N8LWV8</accession>
<dbReference type="Proteomes" id="UP000836404">
    <property type="component" value="Unassembled WGS sequence"/>
</dbReference>
<organism evidence="1 2">
    <name type="scientific">Tilletia laevis</name>
    <dbReference type="NCBI Taxonomy" id="157183"/>
    <lineage>
        <taxon>Eukaryota</taxon>
        <taxon>Fungi</taxon>
        <taxon>Dikarya</taxon>
        <taxon>Basidiomycota</taxon>
        <taxon>Ustilaginomycotina</taxon>
        <taxon>Exobasidiomycetes</taxon>
        <taxon>Tilletiales</taxon>
        <taxon>Tilletiaceae</taxon>
        <taxon>Tilletia</taxon>
    </lineage>
</organism>
<reference evidence="1 2" key="1">
    <citation type="submission" date="2020-10" db="EMBL/GenBank/DDBJ databases">
        <authorList>
            <person name="Sedaghatjoo S."/>
        </authorList>
    </citation>
    <scope>NUCLEOTIDE SEQUENCE [LARGE SCALE GENOMIC DNA]</scope>
    <source>
        <strain evidence="1 2">LLFL</strain>
    </source>
</reference>
<evidence type="ECO:0000313" key="1">
    <source>
        <dbReference type="EMBL" id="CAD6930313.1"/>
    </source>
</evidence>
<name>A0A9N8LWV8_9BASI</name>
<protein>
    <submittedName>
        <fullName evidence="1">Uncharacterized protein</fullName>
    </submittedName>
</protein>
<keyword evidence="2" id="KW-1185">Reference proteome</keyword>
<comment type="caution">
    <text evidence="1">The sequence shown here is derived from an EMBL/GenBank/DDBJ whole genome shotgun (WGS) entry which is preliminary data.</text>
</comment>
<dbReference type="AlphaFoldDB" id="A0A9N8LWV8"/>
<gene>
    <name evidence="1" type="ORF">JKILLFL_G4811</name>
</gene>
<proteinExistence type="predicted"/>
<dbReference type="EMBL" id="CAJHJF010002842">
    <property type="protein sequence ID" value="CAD6930313.1"/>
    <property type="molecule type" value="Genomic_DNA"/>
</dbReference>
<feature type="non-terminal residue" evidence="1">
    <location>
        <position position="1"/>
    </location>
</feature>
<evidence type="ECO:0000313" key="2">
    <source>
        <dbReference type="Proteomes" id="UP000836404"/>
    </source>
</evidence>